<evidence type="ECO:0000259" key="2">
    <source>
        <dbReference type="Pfam" id="PF01909"/>
    </source>
</evidence>
<gene>
    <name evidence="3" type="ORF">GGI59_000476</name>
</gene>
<protein>
    <recommendedName>
        <fullName evidence="2">Polymerase nucleotidyl transferase domain-containing protein</fullName>
    </recommendedName>
</protein>
<dbReference type="EMBL" id="JACHBC010000001">
    <property type="protein sequence ID" value="MBB5558849.1"/>
    <property type="molecule type" value="Genomic_DNA"/>
</dbReference>
<dbReference type="InterPro" id="IPR043519">
    <property type="entry name" value="NT_sf"/>
</dbReference>
<sequence>MDELQRDNLAEQVLAAARRCVANRYVGAAFAYATGSLMRGEGTAFSDIDLVVVFPSLERAWRESFTHEGFPVEAFIHDEETLAHYLHADAESGCPIVVNMVAAGRIVGSDIERARLIQAKAAGVLASGPKLLAGASYDMLRYQVTDLADDLRGDRSPEEIAAIAAALYQKLADLILLGRGAWTGRGKWAPRLIRKLDVQLAAEFDAAFRLAAQGDGSQILALADRELALHGGRCFDGFRQEAPLGARRLNRDEEAAPLVSSEGVAKAPASTRASS</sequence>
<comment type="caution">
    <text evidence="3">The sequence shown here is derived from an EMBL/GenBank/DDBJ whole genome shotgun (WGS) entry which is preliminary data.</text>
</comment>
<feature type="region of interest" description="Disordered" evidence="1">
    <location>
        <begin position="254"/>
        <end position="275"/>
    </location>
</feature>
<feature type="domain" description="Polymerase nucleotidyl transferase" evidence="2">
    <location>
        <begin position="28"/>
        <end position="58"/>
    </location>
</feature>
<accession>A0A7W8UJZ4</accession>
<keyword evidence="4" id="KW-1185">Reference proteome</keyword>
<dbReference type="GO" id="GO:0016779">
    <property type="term" value="F:nucleotidyltransferase activity"/>
    <property type="evidence" value="ECO:0007669"/>
    <property type="project" value="InterPro"/>
</dbReference>
<evidence type="ECO:0000256" key="1">
    <source>
        <dbReference type="SAM" id="MobiDB-lite"/>
    </source>
</evidence>
<dbReference type="InterPro" id="IPR002934">
    <property type="entry name" value="Polymerase_NTP_transf_dom"/>
</dbReference>
<dbReference type="Proteomes" id="UP000528824">
    <property type="component" value="Unassembled WGS sequence"/>
</dbReference>
<dbReference type="Pfam" id="PF01909">
    <property type="entry name" value="NTP_transf_2"/>
    <property type="match status" value="1"/>
</dbReference>
<dbReference type="Gene3D" id="3.30.460.10">
    <property type="entry name" value="Beta Polymerase, domain 2"/>
    <property type="match status" value="1"/>
</dbReference>
<reference evidence="3 4" key="1">
    <citation type="submission" date="2020-08" db="EMBL/GenBank/DDBJ databases">
        <title>Genomic Encyclopedia of Type Strains, Phase IV (KMG-V): Genome sequencing to study the core and pangenomes of soil and plant-associated prokaryotes.</title>
        <authorList>
            <person name="Whitman W."/>
        </authorList>
    </citation>
    <scope>NUCLEOTIDE SEQUENCE [LARGE SCALE GENOMIC DNA]</scope>
    <source>
        <strain evidence="3 4">SEMIA 4034</strain>
    </source>
</reference>
<organism evidence="3 4">
    <name type="scientific">Rhizobium lentis</name>
    <dbReference type="NCBI Taxonomy" id="1138194"/>
    <lineage>
        <taxon>Bacteria</taxon>
        <taxon>Pseudomonadati</taxon>
        <taxon>Pseudomonadota</taxon>
        <taxon>Alphaproteobacteria</taxon>
        <taxon>Hyphomicrobiales</taxon>
        <taxon>Rhizobiaceae</taxon>
        <taxon>Rhizobium/Agrobacterium group</taxon>
        <taxon>Rhizobium</taxon>
    </lineage>
</organism>
<name>A0A7W8UJZ4_9HYPH</name>
<proteinExistence type="predicted"/>
<dbReference type="SUPFAM" id="SSF81301">
    <property type="entry name" value="Nucleotidyltransferase"/>
    <property type="match status" value="1"/>
</dbReference>
<evidence type="ECO:0000313" key="3">
    <source>
        <dbReference type="EMBL" id="MBB5558849.1"/>
    </source>
</evidence>
<evidence type="ECO:0000313" key="4">
    <source>
        <dbReference type="Proteomes" id="UP000528824"/>
    </source>
</evidence>
<dbReference type="CDD" id="cd05403">
    <property type="entry name" value="NT_KNTase_like"/>
    <property type="match status" value="1"/>
</dbReference>
<dbReference type="AlphaFoldDB" id="A0A7W8UJZ4"/>